<dbReference type="OrthoDB" id="768353at2759"/>
<organism evidence="1 2">
    <name type="scientific">Solanum commersonii</name>
    <name type="common">Commerson's wild potato</name>
    <name type="synonym">Commerson's nightshade</name>
    <dbReference type="NCBI Taxonomy" id="4109"/>
    <lineage>
        <taxon>Eukaryota</taxon>
        <taxon>Viridiplantae</taxon>
        <taxon>Streptophyta</taxon>
        <taxon>Embryophyta</taxon>
        <taxon>Tracheophyta</taxon>
        <taxon>Spermatophyta</taxon>
        <taxon>Magnoliopsida</taxon>
        <taxon>eudicotyledons</taxon>
        <taxon>Gunneridae</taxon>
        <taxon>Pentapetalae</taxon>
        <taxon>asterids</taxon>
        <taxon>lamiids</taxon>
        <taxon>Solanales</taxon>
        <taxon>Solanaceae</taxon>
        <taxon>Solanoideae</taxon>
        <taxon>Solaneae</taxon>
        <taxon>Solanum</taxon>
    </lineage>
</organism>
<dbReference type="PANTHER" id="PTHR46238">
    <property type="entry name" value="REVERSE TRANSCRIPTASE DOMAIN-CONTAINING PROTEIN"/>
    <property type="match status" value="1"/>
</dbReference>
<accession>A0A9J5XV59</accession>
<dbReference type="AlphaFoldDB" id="A0A9J5XV59"/>
<comment type="caution">
    <text evidence="1">The sequence shown here is derived from an EMBL/GenBank/DDBJ whole genome shotgun (WGS) entry which is preliminary data.</text>
</comment>
<dbReference type="PANTHER" id="PTHR46238:SF8">
    <property type="entry name" value="ENDONUCLEASE_EXONUCLEASE_PHOSPHATASE DOMAIN-CONTAINING PROTEIN"/>
    <property type="match status" value="1"/>
</dbReference>
<evidence type="ECO:0000313" key="2">
    <source>
        <dbReference type="Proteomes" id="UP000824120"/>
    </source>
</evidence>
<protein>
    <submittedName>
        <fullName evidence="1">Uncharacterized protein</fullName>
    </submittedName>
</protein>
<dbReference type="EMBL" id="JACXVP010000008">
    <property type="protein sequence ID" value="KAG5592203.1"/>
    <property type="molecule type" value="Genomic_DNA"/>
</dbReference>
<name>A0A9J5XV59_SOLCO</name>
<gene>
    <name evidence="1" type="ORF">H5410_042717</name>
</gene>
<evidence type="ECO:0000313" key="1">
    <source>
        <dbReference type="EMBL" id="KAG5592203.1"/>
    </source>
</evidence>
<proteinExistence type="predicted"/>
<keyword evidence="2" id="KW-1185">Reference proteome</keyword>
<dbReference type="Proteomes" id="UP000824120">
    <property type="component" value="Chromosome 8"/>
</dbReference>
<sequence>MHEASVEVRLDTQVITVRNRFKCMGSLIQGDGEINDDVTHRIGVAWMKVMVRPTLLEVKCWPVKNSQIQKVQVIEMRMLR</sequence>
<reference evidence="1 2" key="1">
    <citation type="submission" date="2020-09" db="EMBL/GenBank/DDBJ databases">
        <title>De no assembly of potato wild relative species, Solanum commersonii.</title>
        <authorList>
            <person name="Cho K."/>
        </authorList>
    </citation>
    <scope>NUCLEOTIDE SEQUENCE [LARGE SCALE GENOMIC DNA]</scope>
    <source>
        <strain evidence="1">LZ3.2</strain>
        <tissue evidence="1">Leaf</tissue>
    </source>
</reference>